<evidence type="ECO:0000256" key="1">
    <source>
        <dbReference type="ARBA" id="ARBA00006845"/>
    </source>
</evidence>
<name>A0ABW3RJ49_9SPHI</name>
<dbReference type="Gene3D" id="3.30.370.10">
    <property type="entry name" value="Barstar-like"/>
    <property type="match status" value="1"/>
</dbReference>
<dbReference type="Pfam" id="PF01337">
    <property type="entry name" value="Barstar"/>
    <property type="match status" value="1"/>
</dbReference>
<organism evidence="3 4">
    <name type="scientific">Sphingobacterium daejeonense</name>
    <dbReference type="NCBI Taxonomy" id="371142"/>
    <lineage>
        <taxon>Bacteria</taxon>
        <taxon>Pseudomonadati</taxon>
        <taxon>Bacteroidota</taxon>
        <taxon>Sphingobacteriia</taxon>
        <taxon>Sphingobacteriales</taxon>
        <taxon>Sphingobacteriaceae</taxon>
        <taxon>Sphingobacterium</taxon>
    </lineage>
</organism>
<dbReference type="InterPro" id="IPR035905">
    <property type="entry name" value="Barstar-like_sf"/>
</dbReference>
<evidence type="ECO:0000313" key="3">
    <source>
        <dbReference type="EMBL" id="MFD1165218.1"/>
    </source>
</evidence>
<keyword evidence="4" id="KW-1185">Reference proteome</keyword>
<sequence>MKKEFVIDGNRIKDKSSLYEEINRQFMHEESWQLAESLDAFDDLLYGGFGAIKEKEEIKIVWLNFERNKEAFGLDFTRNFYKEKLEQPENFDSKLVRRQLDDLERGEGQTYFEIIEEIISSHPNIELIKNRR</sequence>
<gene>
    <name evidence="3" type="ORF">ACFQ2C_06325</name>
</gene>
<dbReference type="EMBL" id="JBHTKY010000006">
    <property type="protein sequence ID" value="MFD1165218.1"/>
    <property type="molecule type" value="Genomic_DNA"/>
</dbReference>
<dbReference type="Proteomes" id="UP001597205">
    <property type="component" value="Unassembled WGS sequence"/>
</dbReference>
<comment type="caution">
    <text evidence="3">The sequence shown here is derived from an EMBL/GenBank/DDBJ whole genome shotgun (WGS) entry which is preliminary data.</text>
</comment>
<comment type="similarity">
    <text evidence="1">Belongs to the barstar family.</text>
</comment>
<dbReference type="RefSeq" id="WP_380895153.1">
    <property type="nucleotide sequence ID" value="NZ_JBHTKY010000006.1"/>
</dbReference>
<reference evidence="4" key="1">
    <citation type="journal article" date="2019" name="Int. J. Syst. Evol. Microbiol.">
        <title>The Global Catalogue of Microorganisms (GCM) 10K type strain sequencing project: providing services to taxonomists for standard genome sequencing and annotation.</title>
        <authorList>
            <consortium name="The Broad Institute Genomics Platform"/>
            <consortium name="The Broad Institute Genome Sequencing Center for Infectious Disease"/>
            <person name="Wu L."/>
            <person name="Ma J."/>
        </authorList>
    </citation>
    <scope>NUCLEOTIDE SEQUENCE [LARGE SCALE GENOMIC DNA]</scope>
    <source>
        <strain evidence="4">CCUG 52468</strain>
    </source>
</reference>
<protein>
    <submittedName>
        <fullName evidence="3">Ribonuclease inhibitor</fullName>
    </submittedName>
</protein>
<evidence type="ECO:0000313" key="4">
    <source>
        <dbReference type="Proteomes" id="UP001597205"/>
    </source>
</evidence>
<dbReference type="InterPro" id="IPR000468">
    <property type="entry name" value="Barstar"/>
</dbReference>
<dbReference type="SUPFAM" id="SSF52038">
    <property type="entry name" value="Barstar-related"/>
    <property type="match status" value="1"/>
</dbReference>
<accession>A0ABW3RJ49</accession>
<feature type="domain" description="Barstar (barnase inhibitor)" evidence="2">
    <location>
        <begin position="4"/>
        <end position="71"/>
    </location>
</feature>
<evidence type="ECO:0000259" key="2">
    <source>
        <dbReference type="Pfam" id="PF01337"/>
    </source>
</evidence>
<proteinExistence type="inferred from homology"/>